<name>A0A7J0EE09_9ERIC</name>
<sequence length="127" mass="13653">MMTYPLGLGRNKPEFSMIGMDDHLMMLGMDFMRKSSTYGDHVATVGGDIMQCPVGGMESSPKGERTSCSYAAEGAGSSMARATILSRGITKSKWLGESYCQMVRDEDVTKLGGGECDVPLARVALKI</sequence>
<evidence type="ECO:0000313" key="1">
    <source>
        <dbReference type="EMBL" id="GFY84562.1"/>
    </source>
</evidence>
<evidence type="ECO:0000313" key="2">
    <source>
        <dbReference type="Proteomes" id="UP000585474"/>
    </source>
</evidence>
<dbReference type="Proteomes" id="UP000585474">
    <property type="component" value="Unassembled WGS sequence"/>
</dbReference>
<comment type="caution">
    <text evidence="1">The sequence shown here is derived from an EMBL/GenBank/DDBJ whole genome shotgun (WGS) entry which is preliminary data.</text>
</comment>
<gene>
    <name evidence="1" type="ORF">Acr_03g0013360</name>
</gene>
<accession>A0A7J0EE09</accession>
<proteinExistence type="predicted"/>
<dbReference type="AlphaFoldDB" id="A0A7J0EE09"/>
<keyword evidence="2" id="KW-1185">Reference proteome</keyword>
<reference evidence="1 2" key="1">
    <citation type="submission" date="2019-07" db="EMBL/GenBank/DDBJ databases">
        <title>De Novo Assembly of kiwifruit Actinidia rufa.</title>
        <authorList>
            <person name="Sugita-Konishi S."/>
            <person name="Sato K."/>
            <person name="Mori E."/>
            <person name="Abe Y."/>
            <person name="Kisaki G."/>
            <person name="Hamano K."/>
            <person name="Suezawa K."/>
            <person name="Otani M."/>
            <person name="Fukuda T."/>
            <person name="Manabe T."/>
            <person name="Gomi K."/>
            <person name="Tabuchi M."/>
            <person name="Akimitsu K."/>
            <person name="Kataoka I."/>
        </authorList>
    </citation>
    <scope>NUCLEOTIDE SEQUENCE [LARGE SCALE GENOMIC DNA]</scope>
    <source>
        <strain evidence="2">cv. Fuchu</strain>
    </source>
</reference>
<protein>
    <submittedName>
        <fullName evidence="1">Uncharacterized protein</fullName>
    </submittedName>
</protein>
<organism evidence="1 2">
    <name type="scientific">Actinidia rufa</name>
    <dbReference type="NCBI Taxonomy" id="165716"/>
    <lineage>
        <taxon>Eukaryota</taxon>
        <taxon>Viridiplantae</taxon>
        <taxon>Streptophyta</taxon>
        <taxon>Embryophyta</taxon>
        <taxon>Tracheophyta</taxon>
        <taxon>Spermatophyta</taxon>
        <taxon>Magnoliopsida</taxon>
        <taxon>eudicotyledons</taxon>
        <taxon>Gunneridae</taxon>
        <taxon>Pentapetalae</taxon>
        <taxon>asterids</taxon>
        <taxon>Ericales</taxon>
        <taxon>Actinidiaceae</taxon>
        <taxon>Actinidia</taxon>
    </lineage>
</organism>
<dbReference type="EMBL" id="BJWL01000003">
    <property type="protein sequence ID" value="GFY84562.1"/>
    <property type="molecule type" value="Genomic_DNA"/>
</dbReference>